<feature type="compositionally biased region" description="Polar residues" evidence="1">
    <location>
        <begin position="32"/>
        <end position="43"/>
    </location>
</feature>
<gene>
    <name evidence="2" type="ORF">DIATSA_LOCUS7810</name>
</gene>
<protein>
    <submittedName>
        <fullName evidence="2">Uncharacterized protein</fullName>
    </submittedName>
</protein>
<feature type="region of interest" description="Disordered" evidence="1">
    <location>
        <begin position="132"/>
        <end position="187"/>
    </location>
</feature>
<sequence length="360" mass="41681">MGSNKTLKLIEKIRRQLMKDNYDYLESEEDATTPTAVDNQQSTTKHHDHRNDSIKVFGHQGKAVARPEQYNGRIDERHDRINQNLDALNIFPDQSDDELDKLLNESDKYADITAFKPPEFNSKDYPNYPDLQRSTNRNQNHMNVSPNRGHKSTDLISKQITGSTANRNNGELDAFDQGDDRSERNKYPKLSETYIEYESSPAKTYNFHKQAYGKKDAIPRIVDSWIHNYAPIKHRGFSVSQRDLLYYMDDKRMRRKGEMDGFPVENATSAESDDYIQDVTNDTTPTAKYKVIKVKGAKDNPSRRNMAIRRFVEEKKDDEVAIIRLDDGPFPQFTLPRSRRQYMYRADTGLNGTMTDSDTS</sequence>
<feature type="compositionally biased region" description="Polar residues" evidence="1">
    <location>
        <begin position="154"/>
        <end position="169"/>
    </location>
</feature>
<evidence type="ECO:0000256" key="1">
    <source>
        <dbReference type="SAM" id="MobiDB-lite"/>
    </source>
</evidence>
<evidence type="ECO:0000313" key="3">
    <source>
        <dbReference type="Proteomes" id="UP001153714"/>
    </source>
</evidence>
<proteinExistence type="predicted"/>
<organism evidence="2 3">
    <name type="scientific">Diatraea saccharalis</name>
    <name type="common">sugarcane borer</name>
    <dbReference type="NCBI Taxonomy" id="40085"/>
    <lineage>
        <taxon>Eukaryota</taxon>
        <taxon>Metazoa</taxon>
        <taxon>Ecdysozoa</taxon>
        <taxon>Arthropoda</taxon>
        <taxon>Hexapoda</taxon>
        <taxon>Insecta</taxon>
        <taxon>Pterygota</taxon>
        <taxon>Neoptera</taxon>
        <taxon>Endopterygota</taxon>
        <taxon>Lepidoptera</taxon>
        <taxon>Glossata</taxon>
        <taxon>Ditrysia</taxon>
        <taxon>Pyraloidea</taxon>
        <taxon>Crambidae</taxon>
        <taxon>Crambinae</taxon>
        <taxon>Diatraea</taxon>
    </lineage>
</organism>
<dbReference type="EMBL" id="OU893351">
    <property type="protein sequence ID" value="CAG9790128.1"/>
    <property type="molecule type" value="Genomic_DNA"/>
</dbReference>
<reference evidence="2" key="2">
    <citation type="submission" date="2022-10" db="EMBL/GenBank/DDBJ databases">
        <authorList>
            <consortium name="ENA_rothamsted_submissions"/>
            <consortium name="culmorum"/>
            <person name="King R."/>
        </authorList>
    </citation>
    <scope>NUCLEOTIDE SEQUENCE</scope>
</reference>
<feature type="compositionally biased region" description="Polar residues" evidence="1">
    <location>
        <begin position="132"/>
        <end position="146"/>
    </location>
</feature>
<reference evidence="2" key="1">
    <citation type="submission" date="2021-12" db="EMBL/GenBank/DDBJ databases">
        <authorList>
            <person name="King R."/>
        </authorList>
    </citation>
    <scope>NUCLEOTIDE SEQUENCE</scope>
</reference>
<dbReference type="AlphaFoldDB" id="A0A9N9WFV3"/>
<keyword evidence="3" id="KW-1185">Reference proteome</keyword>
<dbReference type="OrthoDB" id="7394561at2759"/>
<dbReference type="Proteomes" id="UP001153714">
    <property type="component" value="Chromosome 20"/>
</dbReference>
<accession>A0A9N9WFV3</accession>
<name>A0A9N9WFV3_9NEOP</name>
<feature type="region of interest" description="Disordered" evidence="1">
    <location>
        <begin position="25"/>
        <end position="50"/>
    </location>
</feature>
<evidence type="ECO:0000313" key="2">
    <source>
        <dbReference type="EMBL" id="CAG9790128.1"/>
    </source>
</evidence>